<dbReference type="Pfam" id="PF08263">
    <property type="entry name" value="LRRNT_2"/>
    <property type="match status" value="1"/>
</dbReference>
<evidence type="ECO:0000256" key="4">
    <source>
        <dbReference type="ARBA" id="ARBA00022737"/>
    </source>
</evidence>
<evidence type="ECO:0000313" key="7">
    <source>
        <dbReference type="EMBL" id="ESR64126.1"/>
    </source>
</evidence>
<dbReference type="OMA" id="TLITHTI"/>
<name>V4UP12_CITCL</name>
<dbReference type="InterPro" id="IPR051824">
    <property type="entry name" value="LRR_Rcpt-Like_S/T_Kinase"/>
</dbReference>
<dbReference type="eggNOG" id="ENOG502QPYS">
    <property type="taxonomic scope" value="Eukaryota"/>
</dbReference>
<dbReference type="KEGG" id="cic:CICLE_v10009201mg"/>
<dbReference type="InterPro" id="IPR055414">
    <property type="entry name" value="LRR_R13L4/SHOC2-like"/>
</dbReference>
<comment type="subcellular location">
    <subcellularLocation>
        <location evidence="1">Membrane</location>
        <topology evidence="1">Single-pass type I membrane protein</topology>
    </subcellularLocation>
</comment>
<evidence type="ECO:0000256" key="2">
    <source>
        <dbReference type="ARBA" id="ARBA00022614"/>
    </source>
</evidence>
<dbReference type="Proteomes" id="UP000030687">
    <property type="component" value="Unassembled WGS sequence"/>
</dbReference>
<gene>
    <name evidence="7" type="ORF">CICLE_v10009201mg</name>
</gene>
<feature type="domain" description="Leucine-rich repeat-containing N-terminal plant-type" evidence="5">
    <location>
        <begin position="9"/>
        <end position="46"/>
    </location>
</feature>
<dbReference type="FunFam" id="3.80.10.10:FF:000383">
    <property type="entry name" value="Leucine-rich repeat receptor protein kinase EMS1"/>
    <property type="match status" value="2"/>
</dbReference>
<dbReference type="EMBL" id="KI535697">
    <property type="protein sequence ID" value="ESR64126.1"/>
    <property type="molecule type" value="Genomic_DNA"/>
</dbReference>
<keyword evidence="3" id="KW-0732">Signal</keyword>
<proteinExistence type="predicted"/>
<evidence type="ECO:0000256" key="1">
    <source>
        <dbReference type="ARBA" id="ARBA00004479"/>
    </source>
</evidence>
<evidence type="ECO:0000259" key="5">
    <source>
        <dbReference type="Pfam" id="PF08263"/>
    </source>
</evidence>
<dbReference type="InterPro" id="IPR032675">
    <property type="entry name" value="LRR_dom_sf"/>
</dbReference>
<sequence length="266" mass="30002">MTIVKNITTDQSALLMFKAHVIDPHSVLANNWSISYPLCNWVGVSCGARHRRVRVLNLSNIGLQGTIPPYLGNLSFLVYLNFGQNNLYGHLPNELGQLHRLKSFGLEDNKFSGSFPSWIGMLSKLQILSLRNNSFTGPIPWSFYNISSLKWINLGFNSLSGTLPNDMCNRLPKLQEIYLHSNKLFGQIPSSLSHCIDLRRLWMSDNKFTGRLRENIGNLSKLRDLYTANNHLQGTLAPPSKRICIVFGAKNMLKTRHVSKSNPVHG</sequence>
<keyword evidence="4" id="KW-0677">Repeat</keyword>
<dbReference type="AlphaFoldDB" id="V4UP12"/>
<dbReference type="Pfam" id="PF23598">
    <property type="entry name" value="LRR_14"/>
    <property type="match status" value="1"/>
</dbReference>
<dbReference type="InParanoid" id="V4UP12"/>
<organism evidence="7 8">
    <name type="scientific">Citrus clementina</name>
    <name type="common">Clementine</name>
    <name type="synonym">Citrus deliciosa x Citrus sinensis</name>
    <dbReference type="NCBI Taxonomy" id="85681"/>
    <lineage>
        <taxon>Eukaryota</taxon>
        <taxon>Viridiplantae</taxon>
        <taxon>Streptophyta</taxon>
        <taxon>Embryophyta</taxon>
        <taxon>Tracheophyta</taxon>
        <taxon>Spermatophyta</taxon>
        <taxon>Magnoliopsida</taxon>
        <taxon>eudicotyledons</taxon>
        <taxon>Gunneridae</taxon>
        <taxon>Pentapetalae</taxon>
        <taxon>rosids</taxon>
        <taxon>malvids</taxon>
        <taxon>Sapindales</taxon>
        <taxon>Rutaceae</taxon>
        <taxon>Aurantioideae</taxon>
        <taxon>Citrus</taxon>
    </lineage>
</organism>
<protein>
    <submittedName>
        <fullName evidence="7">Uncharacterized protein</fullName>
    </submittedName>
</protein>
<dbReference type="InterPro" id="IPR013210">
    <property type="entry name" value="LRR_N_plant-typ"/>
</dbReference>
<dbReference type="Gene3D" id="3.80.10.10">
    <property type="entry name" value="Ribonuclease Inhibitor"/>
    <property type="match status" value="2"/>
</dbReference>
<evidence type="ECO:0000256" key="3">
    <source>
        <dbReference type="ARBA" id="ARBA00022729"/>
    </source>
</evidence>
<accession>V4UP12</accession>
<evidence type="ECO:0000313" key="8">
    <source>
        <dbReference type="Proteomes" id="UP000030687"/>
    </source>
</evidence>
<keyword evidence="8" id="KW-1185">Reference proteome</keyword>
<feature type="domain" description="Disease resistance R13L4/SHOC-2-like LRR" evidence="6">
    <location>
        <begin position="69"/>
        <end position="231"/>
    </location>
</feature>
<reference evidence="7 8" key="1">
    <citation type="submission" date="2013-10" db="EMBL/GenBank/DDBJ databases">
        <authorList>
            <consortium name="International Citrus Genome Consortium"/>
            <person name="Jenkins J."/>
            <person name="Schmutz J."/>
            <person name="Prochnik S."/>
            <person name="Rokhsar D."/>
            <person name="Gmitter F."/>
            <person name="Ollitrault P."/>
            <person name="Machado M."/>
            <person name="Talon M."/>
            <person name="Wincker P."/>
            <person name="Jaillon O."/>
            <person name="Morgante M."/>
        </authorList>
    </citation>
    <scope>NUCLEOTIDE SEQUENCE</scope>
    <source>
        <strain evidence="8">cv. Clemenules</strain>
    </source>
</reference>
<dbReference type="SUPFAM" id="SSF52058">
    <property type="entry name" value="L domain-like"/>
    <property type="match status" value="1"/>
</dbReference>
<dbReference type="PANTHER" id="PTHR48006">
    <property type="entry name" value="LEUCINE-RICH REPEAT-CONTAINING PROTEIN DDB_G0281931-RELATED"/>
    <property type="match status" value="1"/>
</dbReference>
<evidence type="ECO:0000259" key="6">
    <source>
        <dbReference type="Pfam" id="PF23598"/>
    </source>
</evidence>
<keyword evidence="2" id="KW-0433">Leucine-rich repeat</keyword>
<dbReference type="GO" id="GO:0016020">
    <property type="term" value="C:membrane"/>
    <property type="evidence" value="ECO:0007669"/>
    <property type="project" value="UniProtKB-SubCell"/>
</dbReference>
<dbReference type="Gramene" id="ESR64126">
    <property type="protein sequence ID" value="ESR64126"/>
    <property type="gene ID" value="CICLE_v10009201mg"/>
</dbReference>